<dbReference type="SUPFAM" id="SSF55729">
    <property type="entry name" value="Acyl-CoA N-acyltransferases (Nat)"/>
    <property type="match status" value="1"/>
</dbReference>
<dbReference type="Pfam" id="PF14542">
    <property type="entry name" value="Acetyltransf_CG"/>
    <property type="match status" value="1"/>
</dbReference>
<proteinExistence type="predicted"/>
<name>A0A7W9C809_9CAUL</name>
<keyword evidence="3" id="KW-1185">Reference proteome</keyword>
<gene>
    <name evidence="2" type="ORF">GGQ93_002166</name>
</gene>
<dbReference type="EMBL" id="JACHOQ010000004">
    <property type="protein sequence ID" value="MBB5740448.1"/>
    <property type="molecule type" value="Genomic_DNA"/>
</dbReference>
<evidence type="ECO:0000313" key="3">
    <source>
        <dbReference type="Proteomes" id="UP000527324"/>
    </source>
</evidence>
<organism evidence="2 3">
    <name type="scientific">Brevundimonas aurantiaca</name>
    <dbReference type="NCBI Taxonomy" id="74316"/>
    <lineage>
        <taxon>Bacteria</taxon>
        <taxon>Pseudomonadati</taxon>
        <taxon>Pseudomonadota</taxon>
        <taxon>Alphaproteobacteria</taxon>
        <taxon>Caulobacterales</taxon>
        <taxon>Caulobacteraceae</taxon>
        <taxon>Brevundimonas</taxon>
    </lineage>
</organism>
<evidence type="ECO:0000259" key="1">
    <source>
        <dbReference type="PROSITE" id="PS51729"/>
    </source>
</evidence>
<dbReference type="AlphaFoldDB" id="A0A7W9C809"/>
<dbReference type="RefSeq" id="WP_182713973.1">
    <property type="nucleotide sequence ID" value="NZ_CAJFZW010000023.1"/>
</dbReference>
<dbReference type="Proteomes" id="UP000527324">
    <property type="component" value="Unassembled WGS sequence"/>
</dbReference>
<dbReference type="PANTHER" id="PTHR31435">
    <property type="entry name" value="PROTEIN NATD1"/>
    <property type="match status" value="1"/>
</dbReference>
<dbReference type="PANTHER" id="PTHR31435:SF9">
    <property type="entry name" value="PROTEIN NATD1"/>
    <property type="match status" value="1"/>
</dbReference>
<reference evidence="2 3" key="1">
    <citation type="submission" date="2020-08" db="EMBL/GenBank/DDBJ databases">
        <title>Genomic Encyclopedia of Type Strains, Phase IV (KMG-IV): sequencing the most valuable type-strain genomes for metagenomic binning, comparative biology and taxonomic classification.</title>
        <authorList>
            <person name="Goeker M."/>
        </authorList>
    </citation>
    <scope>NUCLEOTIDE SEQUENCE [LARGE SCALE GENOMIC DNA]</scope>
    <source>
        <strain evidence="2 3">DSM 4731</strain>
    </source>
</reference>
<dbReference type="InterPro" id="IPR031165">
    <property type="entry name" value="GNAT_YJDJ"/>
</dbReference>
<dbReference type="InterPro" id="IPR016181">
    <property type="entry name" value="Acyl_CoA_acyltransferase"/>
</dbReference>
<evidence type="ECO:0000313" key="2">
    <source>
        <dbReference type="EMBL" id="MBB5740448.1"/>
    </source>
</evidence>
<dbReference type="Gene3D" id="3.40.630.30">
    <property type="match status" value="1"/>
</dbReference>
<comment type="caution">
    <text evidence="2">The sequence shown here is derived from an EMBL/GenBank/DDBJ whole genome shotgun (WGS) entry which is preliminary data.</text>
</comment>
<dbReference type="GeneID" id="88841362"/>
<protein>
    <recommendedName>
        <fullName evidence="1">N-acetyltransferase domain-containing protein</fullName>
    </recommendedName>
</protein>
<dbReference type="InterPro" id="IPR045057">
    <property type="entry name" value="Gcn5-rel_NAT"/>
</dbReference>
<feature type="domain" description="N-acetyltransferase" evidence="1">
    <location>
        <begin position="5"/>
        <end position="94"/>
    </location>
</feature>
<sequence>MGPFTDARDDNRFEQMFDGEGGEGRVWADYAVRGGARMILHVEADQSLRGSGAAGRFMQAMAEHAREHGLKLFPQCSYAVAWHKRHPDYDDVLA</sequence>
<dbReference type="PROSITE" id="PS51729">
    <property type="entry name" value="GNAT_YJDJ"/>
    <property type="match status" value="1"/>
</dbReference>
<accession>A0A7W9C809</accession>